<feature type="domain" description="Calcineurin-like phosphoesterase" evidence="3">
    <location>
        <begin position="1"/>
        <end position="146"/>
    </location>
</feature>
<dbReference type="InterPro" id="IPR000979">
    <property type="entry name" value="Phosphodiesterase_MJ0936/Vps29"/>
</dbReference>
<evidence type="ECO:0000256" key="1">
    <source>
        <dbReference type="ARBA" id="ARBA00008950"/>
    </source>
</evidence>
<gene>
    <name evidence="4" type="ORF">JOC86_000697</name>
</gene>
<dbReference type="Proteomes" id="UP001646157">
    <property type="component" value="Unassembled WGS sequence"/>
</dbReference>
<sequence>MADTHLKKYSGLPQILEHHLNSADLILHAGDWQSIDVYEALCSFGIVEGVYGNVDGDEIKNLVPKKKIIESEGKRIGLVHGDGKGKTTEKRAQDSFIEGEVDLIIFGHSHIPYSRYSKGTLLFNPGSPTAKRKLPYYSFGIITIQNHRIETQHIYFS</sequence>
<reference evidence="4 5" key="1">
    <citation type="submission" date="2021-01" db="EMBL/GenBank/DDBJ databases">
        <title>Genomic Encyclopedia of Type Strains, Phase IV (KMG-IV): sequencing the most valuable type-strain genomes for metagenomic binning, comparative biology and taxonomic classification.</title>
        <authorList>
            <person name="Goeker M."/>
        </authorList>
    </citation>
    <scope>NUCLEOTIDE SEQUENCE [LARGE SCALE GENOMIC DNA]</scope>
    <source>
        <strain evidence="4 5">DSM 24834</strain>
    </source>
</reference>
<keyword evidence="2" id="KW-0479">Metal-binding</keyword>
<protein>
    <recommendedName>
        <fullName evidence="2">Phosphoesterase</fullName>
        <ecNumber evidence="2">3.1.4.-</ecNumber>
    </recommendedName>
</protein>
<dbReference type="InterPro" id="IPR024654">
    <property type="entry name" value="Calcineurin-like_PHP_lpxH"/>
</dbReference>
<comment type="cofactor">
    <cofactor evidence="2">
        <name>a divalent metal cation</name>
        <dbReference type="ChEBI" id="CHEBI:60240"/>
    </cofactor>
</comment>
<evidence type="ECO:0000256" key="2">
    <source>
        <dbReference type="RuleBase" id="RU362039"/>
    </source>
</evidence>
<dbReference type="Pfam" id="PF12850">
    <property type="entry name" value="Metallophos_2"/>
    <property type="match status" value="1"/>
</dbReference>
<dbReference type="PANTHER" id="PTHR11124">
    <property type="entry name" value="VACUOLAR SORTING PROTEIN VPS29"/>
    <property type="match status" value="1"/>
</dbReference>
<comment type="similarity">
    <text evidence="1 2">Belongs to the metallophosphoesterase superfamily. YfcE family.</text>
</comment>
<proteinExistence type="inferred from homology"/>
<dbReference type="EMBL" id="JAFBDZ010000001">
    <property type="protein sequence ID" value="MBM7584160.1"/>
    <property type="molecule type" value="Genomic_DNA"/>
</dbReference>
<dbReference type="InterPro" id="IPR029052">
    <property type="entry name" value="Metallo-depent_PP-like"/>
</dbReference>
<dbReference type="SUPFAM" id="SSF56300">
    <property type="entry name" value="Metallo-dependent phosphatases"/>
    <property type="match status" value="1"/>
</dbReference>
<dbReference type="Gene3D" id="3.60.21.10">
    <property type="match status" value="1"/>
</dbReference>
<organism evidence="4 5">
    <name type="scientific">Rossellomorea pakistanensis</name>
    <dbReference type="NCBI Taxonomy" id="992288"/>
    <lineage>
        <taxon>Bacteria</taxon>
        <taxon>Bacillati</taxon>
        <taxon>Bacillota</taxon>
        <taxon>Bacilli</taxon>
        <taxon>Bacillales</taxon>
        <taxon>Bacillaceae</taxon>
        <taxon>Rossellomorea</taxon>
    </lineage>
</organism>
<evidence type="ECO:0000313" key="4">
    <source>
        <dbReference type="EMBL" id="MBM7584160.1"/>
    </source>
</evidence>
<accession>A0ABS2N8Q2</accession>
<dbReference type="EC" id="3.1.4.-" evidence="2"/>
<comment type="caution">
    <text evidence="4">The sequence shown here is derived from an EMBL/GenBank/DDBJ whole genome shotgun (WGS) entry which is preliminary data.</text>
</comment>
<dbReference type="NCBIfam" id="TIGR00040">
    <property type="entry name" value="yfcE"/>
    <property type="match status" value="1"/>
</dbReference>
<evidence type="ECO:0000313" key="5">
    <source>
        <dbReference type="Proteomes" id="UP001646157"/>
    </source>
</evidence>
<evidence type="ECO:0000259" key="3">
    <source>
        <dbReference type="Pfam" id="PF12850"/>
    </source>
</evidence>
<keyword evidence="5" id="KW-1185">Reference proteome</keyword>
<name>A0ABS2N8Q2_9BACI</name>